<keyword evidence="2" id="KW-1185">Reference proteome</keyword>
<comment type="caution">
    <text evidence="1">The sequence shown here is derived from an EMBL/GenBank/DDBJ whole genome shotgun (WGS) entry which is preliminary data.</text>
</comment>
<dbReference type="AlphaFoldDB" id="A0A7D9JB15"/>
<dbReference type="Proteomes" id="UP001152795">
    <property type="component" value="Unassembled WGS sequence"/>
</dbReference>
<dbReference type="OrthoDB" id="10033767at2759"/>
<dbReference type="EMBL" id="CACRXK020013692">
    <property type="protein sequence ID" value="CAB4025589.1"/>
    <property type="molecule type" value="Genomic_DNA"/>
</dbReference>
<reference evidence="1" key="1">
    <citation type="submission" date="2020-04" db="EMBL/GenBank/DDBJ databases">
        <authorList>
            <person name="Alioto T."/>
            <person name="Alioto T."/>
            <person name="Gomez Garrido J."/>
        </authorList>
    </citation>
    <scope>NUCLEOTIDE SEQUENCE</scope>
    <source>
        <strain evidence="1">A484AB</strain>
    </source>
</reference>
<gene>
    <name evidence="1" type="ORF">PACLA_8A037171</name>
</gene>
<evidence type="ECO:0000313" key="1">
    <source>
        <dbReference type="EMBL" id="CAB4025589.1"/>
    </source>
</evidence>
<name>A0A7D9JB15_PARCT</name>
<protein>
    <submittedName>
        <fullName evidence="1">Uncharacterized protein</fullName>
    </submittedName>
</protein>
<evidence type="ECO:0000313" key="2">
    <source>
        <dbReference type="Proteomes" id="UP001152795"/>
    </source>
</evidence>
<organism evidence="1 2">
    <name type="scientific">Paramuricea clavata</name>
    <name type="common">Red gorgonian</name>
    <name type="synonym">Violescent sea-whip</name>
    <dbReference type="NCBI Taxonomy" id="317549"/>
    <lineage>
        <taxon>Eukaryota</taxon>
        <taxon>Metazoa</taxon>
        <taxon>Cnidaria</taxon>
        <taxon>Anthozoa</taxon>
        <taxon>Octocorallia</taxon>
        <taxon>Malacalcyonacea</taxon>
        <taxon>Plexauridae</taxon>
        <taxon>Paramuricea</taxon>
    </lineage>
</organism>
<accession>A0A7D9JB15</accession>
<proteinExistence type="predicted"/>
<sequence length="226" mass="26335">MLYHIGGPKASLHFLWKIEDSEGDRLNKCVYIIRKIEEDAPIYEKKIIKRGFKHTFGFVGSPVVLRAIFRDLTNDNTSANSLNEKEIDLRFEHAMLCEDPSILVGLQHQSPNVKEDSFSVSLEATEKFLKNDVGVACHERWHGEQLYLAKAVSFQNLHRQVKEIVPQGTKIPSVKWLRYQFQPIKQHANTAKYYKGSMNIKMMVQKRQIRVNHVDSHYCAAMWRYM</sequence>